<dbReference type="PANTHER" id="PTHR30337:SF0">
    <property type="entry name" value="NUCLEASE SBCCD SUBUNIT D"/>
    <property type="match status" value="1"/>
</dbReference>
<dbReference type="InterPro" id="IPR004593">
    <property type="entry name" value="SbcD"/>
</dbReference>
<evidence type="ECO:0000256" key="6">
    <source>
        <dbReference type="ARBA" id="ARBA00022839"/>
    </source>
</evidence>
<dbReference type="InterPro" id="IPR041796">
    <property type="entry name" value="Mre11_N"/>
</dbReference>
<evidence type="ECO:0000256" key="3">
    <source>
        <dbReference type="ARBA" id="ARBA00013365"/>
    </source>
</evidence>
<dbReference type="Pfam" id="PF12320">
    <property type="entry name" value="SbcD_C"/>
    <property type="match status" value="1"/>
</dbReference>
<dbReference type="PANTHER" id="PTHR30337">
    <property type="entry name" value="COMPONENT OF ATP-DEPENDENT DSDNA EXONUCLEASE"/>
    <property type="match status" value="1"/>
</dbReference>
<dbReference type="InterPro" id="IPR050535">
    <property type="entry name" value="DNA_Repair-Maintenance_Comp"/>
</dbReference>
<evidence type="ECO:0000259" key="9">
    <source>
        <dbReference type="Pfam" id="PF12320"/>
    </source>
</evidence>
<evidence type="ECO:0000313" key="10">
    <source>
        <dbReference type="EMBL" id="VYT35908.1"/>
    </source>
</evidence>
<dbReference type="GO" id="GO:0006310">
    <property type="term" value="P:DNA recombination"/>
    <property type="evidence" value="ECO:0007669"/>
    <property type="project" value="UniProtKB-KW"/>
</dbReference>
<dbReference type="Pfam" id="PF00149">
    <property type="entry name" value="Metallophos"/>
    <property type="match status" value="1"/>
</dbReference>
<sequence length="378" mass="42750">MKLLHMADLHLGKTVNGMNFIEDQRHVLAQVLGLMEKEPVDGLLLAGDIYDRSIPPAEAVTLLDWFLTGTAELMVPVFLAAGNHDSGERLEFGQKLFGQQNIYVEGTLREEFPAIRLEDEYGPVCLHLLPYFKPAEARALFPEDEIRTHEDAMRSVLARHPVDRTERNVLVTHQFVTGTEPVTQSDSELLLSVGGTEQISYTVFEDYDYTALGHIHGPQKAGRETVRYSGSLLKYSFSEEFHKKSVTLVELKEKGSIIVTVYPLKPRHDMRRIKGKLEDLLDPQVVEAADCEDYISAVLTDEEELADPMEKLRASYPNIMELNLEKRQRSGGDEVYADVREKTPLELGESFLELTCGEAEEKRMEFLKKLLEEGGLNI</sequence>
<evidence type="ECO:0000256" key="5">
    <source>
        <dbReference type="ARBA" id="ARBA00022801"/>
    </source>
</evidence>
<dbReference type="EMBL" id="CACRSQ010000007">
    <property type="protein sequence ID" value="VYT35908.1"/>
    <property type="molecule type" value="Genomic_DNA"/>
</dbReference>
<dbReference type="GO" id="GO:0006260">
    <property type="term" value="P:DNA replication"/>
    <property type="evidence" value="ECO:0007669"/>
    <property type="project" value="UniProtKB-KW"/>
</dbReference>
<keyword evidence="7" id="KW-0233">DNA recombination</keyword>
<feature type="domain" description="Calcineurin-like phosphoesterase" evidence="8">
    <location>
        <begin position="1"/>
        <end position="217"/>
    </location>
</feature>
<accession>A0A6N2W0R1</accession>
<dbReference type="InterPro" id="IPR004843">
    <property type="entry name" value="Calcineurin-like_PHP"/>
</dbReference>
<comment type="subunit">
    <text evidence="2 7">Heterodimer of SbcC and SbcD.</text>
</comment>
<name>A0A6N2W0R1_9FIRM</name>
<keyword evidence="7" id="KW-0235">DNA replication</keyword>
<keyword evidence="6 7" id="KW-0269">Exonuclease</keyword>
<keyword evidence="4 7" id="KW-0540">Nuclease</keyword>
<comment type="similarity">
    <text evidence="1 7">Belongs to the SbcD family.</text>
</comment>
<dbReference type="CDD" id="cd00840">
    <property type="entry name" value="MPP_Mre11_N"/>
    <property type="match status" value="1"/>
</dbReference>
<evidence type="ECO:0000259" key="8">
    <source>
        <dbReference type="Pfam" id="PF00149"/>
    </source>
</evidence>
<evidence type="ECO:0000256" key="7">
    <source>
        <dbReference type="RuleBase" id="RU363069"/>
    </source>
</evidence>
<feature type="domain" description="Nuclease SbcCD subunit D C-terminal" evidence="9">
    <location>
        <begin position="267"/>
        <end position="353"/>
    </location>
</feature>
<dbReference type="Gene3D" id="3.60.21.10">
    <property type="match status" value="1"/>
</dbReference>
<proteinExistence type="inferred from homology"/>
<dbReference type="AlphaFoldDB" id="A0A6N2W0R1"/>
<dbReference type="InterPro" id="IPR026843">
    <property type="entry name" value="SbcD_C"/>
</dbReference>
<dbReference type="GO" id="GO:0004519">
    <property type="term" value="F:endonuclease activity"/>
    <property type="evidence" value="ECO:0007669"/>
    <property type="project" value="UniProtKB-KW"/>
</dbReference>
<keyword evidence="5 7" id="KW-0378">Hydrolase</keyword>
<comment type="function">
    <text evidence="7">SbcCD cleaves DNA hairpin structures. These structures can inhibit DNA replication and are intermediates in certain DNA recombination reactions. The complex acts as a 3'-&gt;5' double strand exonuclease that can open hairpins. It also has a 5' single-strand endonuclease activity.</text>
</comment>
<dbReference type="SUPFAM" id="SSF56300">
    <property type="entry name" value="Metallo-dependent phosphatases"/>
    <property type="match status" value="1"/>
</dbReference>
<dbReference type="GO" id="GO:0008408">
    <property type="term" value="F:3'-5' exonuclease activity"/>
    <property type="evidence" value="ECO:0007669"/>
    <property type="project" value="InterPro"/>
</dbReference>
<keyword evidence="7" id="KW-0255">Endonuclease</keyword>
<gene>
    <name evidence="7 10" type="primary">sbcD</name>
    <name evidence="10" type="ORF">ACLFYP115_02966</name>
</gene>
<protein>
    <recommendedName>
        <fullName evidence="3 7">Nuclease SbcCD subunit D</fullName>
    </recommendedName>
</protein>
<organism evidence="10">
    <name type="scientific">Anaerostipes caccae</name>
    <dbReference type="NCBI Taxonomy" id="105841"/>
    <lineage>
        <taxon>Bacteria</taxon>
        <taxon>Bacillati</taxon>
        <taxon>Bacillota</taxon>
        <taxon>Clostridia</taxon>
        <taxon>Lachnospirales</taxon>
        <taxon>Lachnospiraceae</taxon>
        <taxon>Anaerostipes</taxon>
    </lineage>
</organism>
<dbReference type="NCBIfam" id="TIGR00619">
    <property type="entry name" value="sbcd"/>
    <property type="match status" value="1"/>
</dbReference>
<dbReference type="InterPro" id="IPR029052">
    <property type="entry name" value="Metallo-depent_PP-like"/>
</dbReference>
<reference evidence="10" key="1">
    <citation type="submission" date="2019-11" db="EMBL/GenBank/DDBJ databases">
        <authorList>
            <person name="Feng L."/>
        </authorList>
    </citation>
    <scope>NUCLEOTIDE SEQUENCE</scope>
    <source>
        <strain evidence="10">AcaccaeLFYP115</strain>
    </source>
</reference>
<evidence type="ECO:0000256" key="4">
    <source>
        <dbReference type="ARBA" id="ARBA00022722"/>
    </source>
</evidence>
<dbReference type="RefSeq" id="WP_006566403.1">
    <property type="nucleotide sequence ID" value="NZ_BAABZP010000001.1"/>
</dbReference>
<evidence type="ECO:0000256" key="2">
    <source>
        <dbReference type="ARBA" id="ARBA00011322"/>
    </source>
</evidence>
<evidence type="ECO:0000256" key="1">
    <source>
        <dbReference type="ARBA" id="ARBA00010555"/>
    </source>
</evidence>